<accession>Q21TH6</accession>
<dbReference type="InterPro" id="IPR000594">
    <property type="entry name" value="ThiF_NAD_FAD-bd"/>
</dbReference>
<dbReference type="HOGENOM" id="CLU_1084420_0_0_4"/>
<dbReference type="GO" id="GO:0061504">
    <property type="term" value="P:cyclic threonylcarbamoyladenosine biosynthetic process"/>
    <property type="evidence" value="ECO:0007669"/>
    <property type="project" value="TreeGrafter"/>
</dbReference>
<dbReference type="EMBL" id="CP000267">
    <property type="protein sequence ID" value="ABD70927.1"/>
    <property type="molecule type" value="Genomic_DNA"/>
</dbReference>
<dbReference type="InterPro" id="IPR045886">
    <property type="entry name" value="ThiF/MoeB/HesA"/>
</dbReference>
<keyword evidence="1" id="KW-1133">Transmembrane helix</keyword>
<dbReference type="STRING" id="338969.Rfer_3218"/>
<dbReference type="OrthoDB" id="272552at2"/>
<name>Q21TH6_ALBFT</name>
<gene>
    <name evidence="3" type="ordered locus">Rfer_3218</name>
</gene>
<dbReference type="InterPro" id="IPR035985">
    <property type="entry name" value="Ubiquitin-activating_enz"/>
</dbReference>
<organism evidence="3 4">
    <name type="scientific">Albidiferax ferrireducens (strain ATCC BAA-621 / DSM 15236 / T118)</name>
    <name type="common">Rhodoferax ferrireducens</name>
    <dbReference type="NCBI Taxonomy" id="338969"/>
    <lineage>
        <taxon>Bacteria</taxon>
        <taxon>Pseudomonadati</taxon>
        <taxon>Pseudomonadota</taxon>
        <taxon>Betaproteobacteria</taxon>
        <taxon>Burkholderiales</taxon>
        <taxon>Comamonadaceae</taxon>
        <taxon>Rhodoferax</taxon>
    </lineage>
</organism>
<dbReference type="PANTHER" id="PTHR43267">
    <property type="entry name" value="TRNA THREONYLCARBAMOYLADENOSINE DEHYDRATASE"/>
    <property type="match status" value="1"/>
</dbReference>
<reference evidence="4" key="1">
    <citation type="submission" date="2006-02" db="EMBL/GenBank/DDBJ databases">
        <title>Complete sequence of chromosome of Rhodoferax ferrireducens DSM 15236.</title>
        <authorList>
            <person name="Copeland A."/>
            <person name="Lucas S."/>
            <person name="Lapidus A."/>
            <person name="Barry K."/>
            <person name="Detter J.C."/>
            <person name="Glavina del Rio T."/>
            <person name="Hammon N."/>
            <person name="Israni S."/>
            <person name="Pitluck S."/>
            <person name="Brettin T."/>
            <person name="Bruce D."/>
            <person name="Han C."/>
            <person name="Tapia R."/>
            <person name="Gilna P."/>
            <person name="Kiss H."/>
            <person name="Schmutz J."/>
            <person name="Larimer F."/>
            <person name="Land M."/>
            <person name="Kyrpides N."/>
            <person name="Ivanova N."/>
            <person name="Richardson P."/>
        </authorList>
    </citation>
    <scope>NUCLEOTIDE SEQUENCE [LARGE SCALE GENOMIC DNA]</scope>
    <source>
        <strain evidence="4">ATCC BAA-621 / DSM 15236 / T118</strain>
    </source>
</reference>
<sequence length="281" mass="30109">MTNAFDYETSVTRNSGYISAETQAKIRKTRLLIAGCGIGSSPAVCAARMGFENFVLVDGDVVDAHNLNRQFYDFADIGKPKVAALKDKILRINPEAKVEAIEAYLDADNTQEIVGKADIVFDTVDFLDLPAILRLHDSAKKHKAHIFTALSVGFGALVWYFPAGSSLTLTDILAPDIAGSSAGGTVPSYADVFASFIQRLAPHLDAEVVEQVSKVLTMMKDGKPCPASQVAVGSFAIGAMAMSMMHDLLAGNPIPSAPKLVLHSFRSYQTQIVDVSTSQPD</sequence>
<feature type="domain" description="THIF-type NAD/FAD binding fold" evidence="2">
    <location>
        <begin position="17"/>
        <end position="277"/>
    </location>
</feature>
<evidence type="ECO:0000259" key="2">
    <source>
        <dbReference type="Pfam" id="PF00899"/>
    </source>
</evidence>
<keyword evidence="4" id="KW-1185">Reference proteome</keyword>
<dbReference type="SUPFAM" id="SSF69572">
    <property type="entry name" value="Activating enzymes of the ubiquitin-like proteins"/>
    <property type="match status" value="1"/>
</dbReference>
<evidence type="ECO:0000256" key="1">
    <source>
        <dbReference type="SAM" id="Phobius"/>
    </source>
</evidence>
<protein>
    <submittedName>
        <fullName evidence="3">UBA/THIF-type NAD/FAD binding protein</fullName>
    </submittedName>
</protein>
<keyword evidence="1" id="KW-0472">Membrane</keyword>
<feature type="transmembrane region" description="Helical" evidence="1">
    <location>
        <begin position="144"/>
        <end position="162"/>
    </location>
</feature>
<dbReference type="Pfam" id="PF00899">
    <property type="entry name" value="ThiF"/>
    <property type="match status" value="1"/>
</dbReference>
<evidence type="ECO:0000313" key="4">
    <source>
        <dbReference type="Proteomes" id="UP000008332"/>
    </source>
</evidence>
<dbReference type="AlphaFoldDB" id="Q21TH6"/>
<keyword evidence="1" id="KW-0812">Transmembrane</keyword>
<evidence type="ECO:0000313" key="3">
    <source>
        <dbReference type="EMBL" id="ABD70927.1"/>
    </source>
</evidence>
<dbReference type="KEGG" id="rfr:Rfer_3218"/>
<dbReference type="Gene3D" id="3.40.50.720">
    <property type="entry name" value="NAD(P)-binding Rossmann-like Domain"/>
    <property type="match status" value="1"/>
</dbReference>
<dbReference type="GO" id="GO:0061503">
    <property type="term" value="F:tRNA threonylcarbamoyladenosine dehydratase"/>
    <property type="evidence" value="ECO:0007669"/>
    <property type="project" value="TreeGrafter"/>
</dbReference>
<proteinExistence type="predicted"/>
<dbReference type="eggNOG" id="COG0476">
    <property type="taxonomic scope" value="Bacteria"/>
</dbReference>
<dbReference type="GO" id="GO:0008641">
    <property type="term" value="F:ubiquitin-like modifier activating enzyme activity"/>
    <property type="evidence" value="ECO:0007669"/>
    <property type="project" value="InterPro"/>
</dbReference>
<dbReference type="PANTHER" id="PTHR43267:SF3">
    <property type="entry name" value="THIF PROTEIN"/>
    <property type="match status" value="1"/>
</dbReference>
<dbReference type="RefSeq" id="WP_011465490.1">
    <property type="nucleotide sequence ID" value="NC_007908.1"/>
</dbReference>
<dbReference type="Proteomes" id="UP000008332">
    <property type="component" value="Chromosome"/>
</dbReference>